<dbReference type="InterPro" id="IPR000709">
    <property type="entry name" value="Leu_Ile_Val-bd"/>
</dbReference>
<comment type="caution">
    <text evidence="6">The sequence shown here is derived from an EMBL/GenBank/DDBJ whole genome shotgun (WGS) entry which is preliminary data.</text>
</comment>
<comment type="similarity">
    <text evidence="1">Belongs to the leucine-binding protein family.</text>
</comment>
<dbReference type="InterPro" id="IPR051010">
    <property type="entry name" value="BCAA_transport"/>
</dbReference>
<sequence>MKILSKLWILFTPSLLLTLYYSCNEAPAQPKKFITIGVVAPLSGNNASYGDILRQGFDMAFGGDSSIRLDYQDSKFDPTTAVSATTKLIGDSVKIILGEVASGVTMAIAPIAEKNKVVLFTTISSTDRLRTAGDYIFRNIPRNEVQGKTVAEFMYNQLKIRSAALFSMNDEYGVNISRSFKETFTALGGIIAFEGAFKKGDQDFRTALAKIKASGAQAMFIPGDKNEPAIILKQAKELDLNIPIVGGDGSSNADVIAIAGNSSEGFYCSNVLVDTTSAYYQQYHKQFVDKYHKEPGAYDAYAYEGAMIILEAVRNAGNNAEKVKEYLYTHTFPSMTGPLKFDRDGEVDRLWGIYRVINGKFTEIK</sequence>
<evidence type="ECO:0000256" key="2">
    <source>
        <dbReference type="ARBA" id="ARBA00022448"/>
    </source>
</evidence>
<evidence type="ECO:0000256" key="1">
    <source>
        <dbReference type="ARBA" id="ARBA00010062"/>
    </source>
</evidence>
<keyword evidence="2" id="KW-0813">Transport</keyword>
<accession>A0ABX3NNL8</accession>
<dbReference type="PANTHER" id="PTHR30483:SF6">
    <property type="entry name" value="PERIPLASMIC BINDING PROTEIN OF ABC TRANSPORTER FOR NATURAL AMINO ACIDS"/>
    <property type="match status" value="1"/>
</dbReference>
<dbReference type="Pfam" id="PF13458">
    <property type="entry name" value="Peripla_BP_6"/>
    <property type="match status" value="1"/>
</dbReference>
<evidence type="ECO:0000313" key="6">
    <source>
        <dbReference type="EMBL" id="OQP40498.1"/>
    </source>
</evidence>
<dbReference type="InterPro" id="IPR028082">
    <property type="entry name" value="Peripla_BP_I"/>
</dbReference>
<dbReference type="InterPro" id="IPR028081">
    <property type="entry name" value="Leu-bd"/>
</dbReference>
<gene>
    <name evidence="6" type="ORF">A4D02_16440</name>
</gene>
<evidence type="ECO:0000259" key="5">
    <source>
        <dbReference type="Pfam" id="PF13458"/>
    </source>
</evidence>
<evidence type="ECO:0000256" key="4">
    <source>
        <dbReference type="ARBA" id="ARBA00022970"/>
    </source>
</evidence>
<dbReference type="Proteomes" id="UP000192277">
    <property type="component" value="Unassembled WGS sequence"/>
</dbReference>
<reference evidence="6 7" key="1">
    <citation type="submission" date="2016-04" db="EMBL/GenBank/DDBJ databases">
        <authorList>
            <person name="Chen L."/>
            <person name="Zhuang W."/>
            <person name="Wang G."/>
        </authorList>
    </citation>
    <scope>NUCLEOTIDE SEQUENCE [LARGE SCALE GENOMIC DNA]</scope>
    <source>
        <strain evidence="7">GR20</strain>
    </source>
</reference>
<feature type="domain" description="Leucine-binding protein" evidence="5">
    <location>
        <begin position="34"/>
        <end position="358"/>
    </location>
</feature>
<protein>
    <recommendedName>
        <fullName evidence="5">Leucine-binding protein domain-containing protein</fullName>
    </recommendedName>
</protein>
<keyword evidence="4" id="KW-0029">Amino-acid transport</keyword>
<evidence type="ECO:0000313" key="7">
    <source>
        <dbReference type="Proteomes" id="UP000192277"/>
    </source>
</evidence>
<organism evidence="6 7">
    <name type="scientific">Niastella koreensis</name>
    <dbReference type="NCBI Taxonomy" id="354356"/>
    <lineage>
        <taxon>Bacteria</taxon>
        <taxon>Pseudomonadati</taxon>
        <taxon>Bacteroidota</taxon>
        <taxon>Chitinophagia</taxon>
        <taxon>Chitinophagales</taxon>
        <taxon>Chitinophagaceae</taxon>
        <taxon>Niastella</taxon>
    </lineage>
</organism>
<dbReference type="EMBL" id="LWBO01000077">
    <property type="protein sequence ID" value="OQP40498.1"/>
    <property type="molecule type" value="Genomic_DNA"/>
</dbReference>
<dbReference type="RefSeq" id="WP_014217594.1">
    <property type="nucleotide sequence ID" value="NZ_LWBO01000077.1"/>
</dbReference>
<dbReference type="PRINTS" id="PR00337">
    <property type="entry name" value="LEUILEVALBP"/>
</dbReference>
<dbReference type="PANTHER" id="PTHR30483">
    <property type="entry name" value="LEUCINE-SPECIFIC-BINDING PROTEIN"/>
    <property type="match status" value="1"/>
</dbReference>
<name>A0ABX3NNL8_9BACT</name>
<dbReference type="Gene3D" id="3.40.50.2300">
    <property type="match status" value="2"/>
</dbReference>
<proteinExistence type="inferred from homology"/>
<keyword evidence="3" id="KW-0732">Signal</keyword>
<evidence type="ECO:0000256" key="3">
    <source>
        <dbReference type="ARBA" id="ARBA00022729"/>
    </source>
</evidence>
<keyword evidence="7" id="KW-1185">Reference proteome</keyword>
<dbReference type="CDD" id="cd19984">
    <property type="entry name" value="PBP1_ABC_ligand_binding-like"/>
    <property type="match status" value="1"/>
</dbReference>
<dbReference type="SUPFAM" id="SSF53822">
    <property type="entry name" value="Periplasmic binding protein-like I"/>
    <property type="match status" value="1"/>
</dbReference>